<reference evidence="3" key="1">
    <citation type="submission" date="2016-12" db="EMBL/GenBank/DDBJ databases">
        <title>Draft Genome Sequences od Carboxydothermus pertinax and islandicus, Hydrogenogenic Carboxydotrophic Bacteria.</title>
        <authorList>
            <person name="Fukuyama Y."/>
            <person name="Ohmae K."/>
            <person name="Yoneda Y."/>
            <person name="Yoshida T."/>
            <person name="Sako Y."/>
        </authorList>
    </citation>
    <scope>NUCLEOTIDE SEQUENCE [LARGE SCALE GENOMIC DNA]</scope>
    <source>
        <strain evidence="3">SET</strain>
    </source>
</reference>
<keyword evidence="1" id="KW-0472">Membrane</keyword>
<proteinExistence type="predicted"/>
<feature type="transmembrane region" description="Helical" evidence="1">
    <location>
        <begin position="54"/>
        <end position="73"/>
    </location>
</feature>
<feature type="transmembrane region" description="Helical" evidence="1">
    <location>
        <begin position="6"/>
        <end position="23"/>
    </location>
</feature>
<organism evidence="2 3">
    <name type="scientific">Carboxydothermus islandicus</name>
    <dbReference type="NCBI Taxonomy" id="661089"/>
    <lineage>
        <taxon>Bacteria</taxon>
        <taxon>Bacillati</taxon>
        <taxon>Bacillota</taxon>
        <taxon>Clostridia</taxon>
        <taxon>Thermoanaerobacterales</taxon>
        <taxon>Thermoanaerobacteraceae</taxon>
        <taxon>Carboxydothermus</taxon>
    </lineage>
</organism>
<dbReference type="EMBL" id="BDJL01000023">
    <property type="protein sequence ID" value="GAV24913.1"/>
    <property type="molecule type" value="Genomic_DNA"/>
</dbReference>
<dbReference type="RefSeq" id="WP_075865095.1">
    <property type="nucleotide sequence ID" value="NZ_BDJL01000023.1"/>
</dbReference>
<comment type="caution">
    <text evidence="2">The sequence shown here is derived from an EMBL/GenBank/DDBJ whole genome shotgun (WGS) entry which is preliminary data.</text>
</comment>
<name>A0A1L8D194_9THEO</name>
<feature type="transmembrane region" description="Helical" evidence="1">
    <location>
        <begin position="30"/>
        <end position="48"/>
    </location>
</feature>
<evidence type="ECO:0000256" key="1">
    <source>
        <dbReference type="SAM" id="Phobius"/>
    </source>
</evidence>
<dbReference type="AlphaFoldDB" id="A0A1L8D194"/>
<sequence length="76" mass="8040">MLRIAIALLVLGLFLSFIINIALRKGVSGIKLMLLGINITLFGGIIAADPNSNFGGIEYLIALAGLIMSIIGLNRE</sequence>
<gene>
    <name evidence="2" type="ORF">ciss_08460</name>
</gene>
<keyword evidence="1" id="KW-0812">Transmembrane</keyword>
<keyword evidence="1" id="KW-1133">Transmembrane helix</keyword>
<keyword evidence="3" id="KW-1185">Reference proteome</keyword>
<evidence type="ECO:0000313" key="2">
    <source>
        <dbReference type="EMBL" id="GAV24913.1"/>
    </source>
</evidence>
<accession>A0A1L8D194</accession>
<protein>
    <submittedName>
        <fullName evidence="2">Uncharacterized protein</fullName>
    </submittedName>
</protein>
<dbReference type="Proteomes" id="UP000187338">
    <property type="component" value="Unassembled WGS sequence"/>
</dbReference>
<evidence type="ECO:0000313" key="3">
    <source>
        <dbReference type="Proteomes" id="UP000187338"/>
    </source>
</evidence>
<dbReference type="OrthoDB" id="2112948at2"/>
<dbReference type="STRING" id="661089.ciss_08460"/>